<dbReference type="EC" id="3.1.1.-" evidence="3"/>
<dbReference type="OrthoDB" id="2012139at2759"/>
<dbReference type="Proteomes" id="UP000316726">
    <property type="component" value="Chromosome 15"/>
</dbReference>
<dbReference type="PANTHER" id="PTHR45570">
    <property type="entry name" value="CARBOXYLIC ESTER HYDROLASE"/>
    <property type="match status" value="1"/>
</dbReference>
<evidence type="ECO:0000256" key="2">
    <source>
        <dbReference type="ARBA" id="ARBA00022801"/>
    </source>
</evidence>
<comment type="similarity">
    <text evidence="1 3">Belongs to the type-B carboxylesterase/lipase family.</text>
</comment>
<dbReference type="EMBL" id="CP031048">
    <property type="protein sequence ID" value="QDZ24918.1"/>
    <property type="molecule type" value="Genomic_DNA"/>
</dbReference>
<accession>A0A5B8MVT8</accession>
<sequence length="465" mass="51400">MEPWTEVLNATDFSPGCPQTCMLPPIMCPPKQSEDCLYLNVFVPDSEPPAEGWPVYVFIHGGAFQNGAAGTLAYAGFGFAENGIILVTMNYRLGAFGFLEYGDIEGNYGFQDQILSLQWVRDNIESFGGDNTRVTLGGESAGAVSVMCHMAAPHSQGLFSKAIIESSPIALPFTTPKNNRFYNKFVAESGCSDGAGFLSCMRKITAEDIVSIMDKTQADIFPFPNPDIILMPWTPTIGTADLPVHPYLAMSKGQTSQIPVLVGGNLEDARVFVFGFDNVTMNRAEYTVAVLALFGTKGPQALYHYPPQGHGDQRPVIERLVTDYLFQCLGRFVSEAYSKIGAYLYDFGYPTRMFWGPGTWGQVCTDHPCHGGELMFVFNNINSIKNATVEERTLAKKMNTYWSNFILSGDPNQPVSQLPWPKYGQAQGDVWMNFSSAHPATITEFKKDQCDFWDSVGYYREPGIL</sequence>
<dbReference type="Pfam" id="PF00135">
    <property type="entry name" value="COesterase"/>
    <property type="match status" value="1"/>
</dbReference>
<keyword evidence="6" id="KW-1185">Reference proteome</keyword>
<dbReference type="PANTHER" id="PTHR45570:SF1">
    <property type="entry name" value="CARBOXYLIC ESTER HYDROLASE"/>
    <property type="match status" value="1"/>
</dbReference>
<proteinExistence type="inferred from homology"/>
<dbReference type="GO" id="GO:0016787">
    <property type="term" value="F:hydrolase activity"/>
    <property type="evidence" value="ECO:0007669"/>
    <property type="project" value="UniProtKB-KW"/>
</dbReference>
<dbReference type="InterPro" id="IPR002018">
    <property type="entry name" value="CarbesteraseB"/>
</dbReference>
<dbReference type="AlphaFoldDB" id="A0A5B8MVT8"/>
<reference evidence="5 6" key="1">
    <citation type="submission" date="2018-07" db="EMBL/GenBank/DDBJ databases">
        <title>The complete nuclear genome of the prasinophyte Chloropicon primus (CCMP1205).</title>
        <authorList>
            <person name="Pombert J.-F."/>
            <person name="Otis C."/>
            <person name="Turmel M."/>
            <person name="Lemieux C."/>
        </authorList>
    </citation>
    <scope>NUCLEOTIDE SEQUENCE [LARGE SCALE GENOMIC DNA]</scope>
    <source>
        <strain evidence="5 6">CCMP1205</strain>
    </source>
</reference>
<protein>
    <recommendedName>
        <fullName evidence="3">Carboxylic ester hydrolase</fullName>
        <ecNumber evidence="3">3.1.1.-</ecNumber>
    </recommendedName>
</protein>
<dbReference type="InterPro" id="IPR019826">
    <property type="entry name" value="Carboxylesterase_B_AS"/>
</dbReference>
<dbReference type="PROSITE" id="PS00122">
    <property type="entry name" value="CARBOXYLESTERASE_B_1"/>
    <property type="match status" value="1"/>
</dbReference>
<dbReference type="STRING" id="1764295.A0A5B8MVT8"/>
<keyword evidence="2 3" id="KW-0378">Hydrolase</keyword>
<dbReference type="InterPro" id="IPR019819">
    <property type="entry name" value="Carboxylesterase_B_CS"/>
</dbReference>
<feature type="domain" description="Carboxylesterase type B" evidence="4">
    <location>
        <begin position="2"/>
        <end position="453"/>
    </location>
</feature>
<dbReference type="InterPro" id="IPR029058">
    <property type="entry name" value="AB_hydrolase_fold"/>
</dbReference>
<evidence type="ECO:0000256" key="1">
    <source>
        <dbReference type="ARBA" id="ARBA00005964"/>
    </source>
</evidence>
<gene>
    <name evidence="5" type="ORF">A3770_15p74360</name>
</gene>
<dbReference type="Gene3D" id="3.40.50.1820">
    <property type="entry name" value="alpha/beta hydrolase"/>
    <property type="match status" value="1"/>
</dbReference>
<dbReference type="SUPFAM" id="SSF53474">
    <property type="entry name" value="alpha/beta-Hydrolases"/>
    <property type="match status" value="1"/>
</dbReference>
<name>A0A5B8MVT8_9CHLO</name>
<evidence type="ECO:0000259" key="4">
    <source>
        <dbReference type="Pfam" id="PF00135"/>
    </source>
</evidence>
<organism evidence="5 6">
    <name type="scientific">Chloropicon primus</name>
    <dbReference type="NCBI Taxonomy" id="1764295"/>
    <lineage>
        <taxon>Eukaryota</taxon>
        <taxon>Viridiplantae</taxon>
        <taxon>Chlorophyta</taxon>
        <taxon>Chloropicophyceae</taxon>
        <taxon>Chloropicales</taxon>
        <taxon>Chloropicaceae</taxon>
        <taxon>Chloropicon</taxon>
    </lineage>
</organism>
<evidence type="ECO:0000313" key="6">
    <source>
        <dbReference type="Proteomes" id="UP000316726"/>
    </source>
</evidence>
<evidence type="ECO:0000313" key="5">
    <source>
        <dbReference type="EMBL" id="QDZ24918.1"/>
    </source>
</evidence>
<dbReference type="PROSITE" id="PS00941">
    <property type="entry name" value="CARBOXYLESTERASE_B_2"/>
    <property type="match status" value="1"/>
</dbReference>
<evidence type="ECO:0000256" key="3">
    <source>
        <dbReference type="RuleBase" id="RU361235"/>
    </source>
</evidence>